<evidence type="ECO:0000256" key="1">
    <source>
        <dbReference type="SAM" id="MobiDB-lite"/>
    </source>
</evidence>
<reference evidence="2" key="1">
    <citation type="journal article" date="2019" name="Sci. Rep.">
        <title>Draft genome of Tanacetum cinerariifolium, the natural source of mosquito coil.</title>
        <authorList>
            <person name="Yamashiro T."/>
            <person name="Shiraishi A."/>
            <person name="Satake H."/>
            <person name="Nakayama K."/>
        </authorList>
    </citation>
    <scope>NUCLEOTIDE SEQUENCE</scope>
</reference>
<feature type="non-terminal residue" evidence="2">
    <location>
        <position position="56"/>
    </location>
</feature>
<name>A0A699XK59_TANCI</name>
<proteinExistence type="predicted"/>
<organism evidence="2">
    <name type="scientific">Tanacetum cinerariifolium</name>
    <name type="common">Dalmatian daisy</name>
    <name type="synonym">Chrysanthemum cinerariifolium</name>
    <dbReference type="NCBI Taxonomy" id="118510"/>
    <lineage>
        <taxon>Eukaryota</taxon>
        <taxon>Viridiplantae</taxon>
        <taxon>Streptophyta</taxon>
        <taxon>Embryophyta</taxon>
        <taxon>Tracheophyta</taxon>
        <taxon>Spermatophyta</taxon>
        <taxon>Magnoliopsida</taxon>
        <taxon>eudicotyledons</taxon>
        <taxon>Gunneridae</taxon>
        <taxon>Pentapetalae</taxon>
        <taxon>asterids</taxon>
        <taxon>campanulids</taxon>
        <taxon>Asterales</taxon>
        <taxon>Asteraceae</taxon>
        <taxon>Asteroideae</taxon>
        <taxon>Anthemideae</taxon>
        <taxon>Anthemidinae</taxon>
        <taxon>Tanacetum</taxon>
    </lineage>
</organism>
<evidence type="ECO:0000313" key="2">
    <source>
        <dbReference type="EMBL" id="GFD58750.1"/>
    </source>
</evidence>
<feature type="non-terminal residue" evidence="2">
    <location>
        <position position="1"/>
    </location>
</feature>
<protein>
    <submittedName>
        <fullName evidence="2">Uncharacterized protein</fullName>
    </submittedName>
</protein>
<accession>A0A699XK59</accession>
<sequence>RARGLAYAKPVDYGGRRGQPHGGPAPRRHALDLGRQFAGPARPRGGQRGRPSGPGP</sequence>
<dbReference type="AlphaFoldDB" id="A0A699XK59"/>
<gene>
    <name evidence="2" type="ORF">Tci_930719</name>
</gene>
<comment type="caution">
    <text evidence="2">The sequence shown here is derived from an EMBL/GenBank/DDBJ whole genome shotgun (WGS) entry which is preliminary data.</text>
</comment>
<feature type="region of interest" description="Disordered" evidence="1">
    <location>
        <begin position="1"/>
        <end position="56"/>
    </location>
</feature>
<dbReference type="EMBL" id="BKCJ011856978">
    <property type="protein sequence ID" value="GFD58750.1"/>
    <property type="molecule type" value="Genomic_DNA"/>
</dbReference>